<evidence type="ECO:0000256" key="5">
    <source>
        <dbReference type="ARBA" id="ARBA00022692"/>
    </source>
</evidence>
<dbReference type="RefSeq" id="WP_189417384.1">
    <property type="nucleotide sequence ID" value="NZ_BMYZ01000001.1"/>
</dbReference>
<dbReference type="InterPro" id="IPR010279">
    <property type="entry name" value="YqjD/ElaB"/>
</dbReference>
<evidence type="ECO:0000256" key="1">
    <source>
        <dbReference type="ARBA" id="ARBA00004377"/>
    </source>
</evidence>
<comment type="similarity">
    <text evidence="2">Belongs to the ElaB/YgaM/YqjD family.</text>
</comment>
<evidence type="ECO:0000313" key="12">
    <source>
        <dbReference type="Proteomes" id="UP000619761"/>
    </source>
</evidence>
<evidence type="ECO:0000259" key="9">
    <source>
        <dbReference type="Pfam" id="PF05957"/>
    </source>
</evidence>
<evidence type="ECO:0000256" key="7">
    <source>
        <dbReference type="ARBA" id="ARBA00023136"/>
    </source>
</evidence>
<evidence type="ECO:0000256" key="8">
    <source>
        <dbReference type="SAM" id="MobiDB-lite"/>
    </source>
</evidence>
<dbReference type="EMBL" id="BMYZ01000001">
    <property type="protein sequence ID" value="GGY71912.1"/>
    <property type="molecule type" value="Genomic_DNA"/>
</dbReference>
<evidence type="ECO:0008006" key="13">
    <source>
        <dbReference type="Google" id="ProtNLM"/>
    </source>
</evidence>
<accession>A0ABQ3AYP2</accession>
<evidence type="ECO:0000313" key="11">
    <source>
        <dbReference type="EMBL" id="GGY71912.1"/>
    </source>
</evidence>
<dbReference type="Proteomes" id="UP000619761">
    <property type="component" value="Unassembled WGS sequence"/>
</dbReference>
<keyword evidence="5" id="KW-0812">Transmembrane</keyword>
<keyword evidence="3" id="KW-1003">Cell membrane</keyword>
<name>A0ABQ3AYP2_9GAMM</name>
<feature type="domain" description="DUF883" evidence="9">
    <location>
        <begin position="24"/>
        <end position="75"/>
    </location>
</feature>
<dbReference type="Pfam" id="PF05957">
    <property type="entry name" value="DUF883"/>
    <property type="match status" value="1"/>
</dbReference>
<comment type="caution">
    <text evidence="11">The sequence shown here is derived from an EMBL/GenBank/DDBJ whole genome shotgun (WGS) entry which is preliminary data.</text>
</comment>
<dbReference type="Pfam" id="PF19029">
    <property type="entry name" value="DUF883_C"/>
    <property type="match status" value="1"/>
</dbReference>
<keyword evidence="6" id="KW-1133">Transmembrane helix</keyword>
<proteinExistence type="inferred from homology"/>
<dbReference type="InterPro" id="IPR043605">
    <property type="entry name" value="DUF883_C"/>
</dbReference>
<evidence type="ECO:0000256" key="6">
    <source>
        <dbReference type="ARBA" id="ARBA00022989"/>
    </source>
</evidence>
<evidence type="ECO:0000256" key="4">
    <source>
        <dbReference type="ARBA" id="ARBA00022519"/>
    </source>
</evidence>
<gene>
    <name evidence="11" type="ORF">GCM10011613_16020</name>
</gene>
<sequence length="118" mass="13006">MSFLSAVTKSELKNSKHQAQQSSEDVLKEFKSFLSDVEDLFHSTTSATGDDLVKAKSQLKQRISTAKETIGDAGDNIFKQARKTAAITNTYVHDQPWKVIGTGIALSFLLGFVLARRD</sequence>
<feature type="domain" description="DUF883" evidence="10">
    <location>
        <begin position="88"/>
        <end position="117"/>
    </location>
</feature>
<evidence type="ECO:0000256" key="2">
    <source>
        <dbReference type="ARBA" id="ARBA00010423"/>
    </source>
</evidence>
<keyword evidence="12" id="KW-1185">Reference proteome</keyword>
<feature type="region of interest" description="Disordered" evidence="8">
    <location>
        <begin position="1"/>
        <end position="22"/>
    </location>
</feature>
<dbReference type="PANTHER" id="PTHR35893:SF3">
    <property type="entry name" value="INNER MEMBRANE PROTEIN"/>
    <property type="match status" value="1"/>
</dbReference>
<dbReference type="InterPro" id="IPR043604">
    <property type="entry name" value="DUF883_N"/>
</dbReference>
<evidence type="ECO:0000259" key="10">
    <source>
        <dbReference type="Pfam" id="PF19029"/>
    </source>
</evidence>
<keyword evidence="4" id="KW-0997">Cell inner membrane</keyword>
<organism evidence="11 12">
    <name type="scientific">Cellvibrio zantedeschiae</name>
    <dbReference type="NCBI Taxonomy" id="1237077"/>
    <lineage>
        <taxon>Bacteria</taxon>
        <taxon>Pseudomonadati</taxon>
        <taxon>Pseudomonadota</taxon>
        <taxon>Gammaproteobacteria</taxon>
        <taxon>Cellvibrionales</taxon>
        <taxon>Cellvibrionaceae</taxon>
        <taxon>Cellvibrio</taxon>
    </lineage>
</organism>
<dbReference type="PANTHER" id="PTHR35893">
    <property type="entry name" value="INNER MEMBRANE PROTEIN-RELATED"/>
    <property type="match status" value="1"/>
</dbReference>
<protein>
    <recommendedName>
        <fullName evidence="13">DUF883 domain-containing protein</fullName>
    </recommendedName>
</protein>
<comment type="subcellular location">
    <subcellularLocation>
        <location evidence="1">Cell inner membrane</location>
        <topology evidence="1">Single-pass membrane protein</topology>
    </subcellularLocation>
</comment>
<evidence type="ECO:0000256" key="3">
    <source>
        <dbReference type="ARBA" id="ARBA00022475"/>
    </source>
</evidence>
<keyword evidence="7" id="KW-0472">Membrane</keyword>
<reference evidence="12" key="1">
    <citation type="journal article" date="2019" name="Int. J. Syst. Evol. Microbiol.">
        <title>The Global Catalogue of Microorganisms (GCM) 10K type strain sequencing project: providing services to taxonomists for standard genome sequencing and annotation.</title>
        <authorList>
            <consortium name="The Broad Institute Genomics Platform"/>
            <consortium name="The Broad Institute Genome Sequencing Center for Infectious Disease"/>
            <person name="Wu L."/>
            <person name="Ma J."/>
        </authorList>
    </citation>
    <scope>NUCLEOTIDE SEQUENCE [LARGE SCALE GENOMIC DNA]</scope>
    <source>
        <strain evidence="12">KCTC 32239</strain>
    </source>
</reference>